<evidence type="ECO:0000313" key="1">
    <source>
        <dbReference type="EMBL" id="GIY31434.1"/>
    </source>
</evidence>
<keyword evidence="2" id="KW-1185">Reference proteome</keyword>
<protein>
    <submittedName>
        <fullName evidence="1">Uncharacterized protein</fullName>
    </submittedName>
</protein>
<dbReference type="Proteomes" id="UP001054945">
    <property type="component" value="Unassembled WGS sequence"/>
</dbReference>
<reference evidence="1 2" key="1">
    <citation type="submission" date="2021-06" db="EMBL/GenBank/DDBJ databases">
        <title>Caerostris extrusa draft genome.</title>
        <authorList>
            <person name="Kono N."/>
            <person name="Arakawa K."/>
        </authorList>
    </citation>
    <scope>NUCLEOTIDE SEQUENCE [LARGE SCALE GENOMIC DNA]</scope>
</reference>
<accession>A0AAV4SEL5</accession>
<gene>
    <name evidence="1" type="ORF">CEXT_504291</name>
</gene>
<sequence length="78" mass="9174">MFGMDDECLLGCMHVSFILNFEHCGGRKKRWEEICTRPRRKIRISFSNCSVRLGAFTLQRLEKLILPCIGDPCDFFRM</sequence>
<name>A0AAV4SEL5_CAEEX</name>
<evidence type="ECO:0000313" key="2">
    <source>
        <dbReference type="Proteomes" id="UP001054945"/>
    </source>
</evidence>
<organism evidence="1 2">
    <name type="scientific">Caerostris extrusa</name>
    <name type="common">Bark spider</name>
    <name type="synonym">Caerostris bankana</name>
    <dbReference type="NCBI Taxonomy" id="172846"/>
    <lineage>
        <taxon>Eukaryota</taxon>
        <taxon>Metazoa</taxon>
        <taxon>Ecdysozoa</taxon>
        <taxon>Arthropoda</taxon>
        <taxon>Chelicerata</taxon>
        <taxon>Arachnida</taxon>
        <taxon>Araneae</taxon>
        <taxon>Araneomorphae</taxon>
        <taxon>Entelegynae</taxon>
        <taxon>Araneoidea</taxon>
        <taxon>Araneidae</taxon>
        <taxon>Caerostris</taxon>
    </lineage>
</organism>
<dbReference type="AlphaFoldDB" id="A0AAV4SEL5"/>
<dbReference type="EMBL" id="BPLR01009380">
    <property type="protein sequence ID" value="GIY31434.1"/>
    <property type="molecule type" value="Genomic_DNA"/>
</dbReference>
<comment type="caution">
    <text evidence="1">The sequence shown here is derived from an EMBL/GenBank/DDBJ whole genome shotgun (WGS) entry which is preliminary data.</text>
</comment>
<proteinExistence type="predicted"/>